<dbReference type="Pfam" id="PF00160">
    <property type="entry name" value="Pro_isomerase"/>
    <property type="match status" value="1"/>
</dbReference>
<evidence type="ECO:0000313" key="6">
    <source>
        <dbReference type="EMBL" id="GCD10801.1"/>
    </source>
</evidence>
<dbReference type="PROSITE" id="PS51257">
    <property type="entry name" value="PROKAR_LIPOPROTEIN"/>
    <property type="match status" value="1"/>
</dbReference>
<proteinExistence type="inferred from homology"/>
<keyword evidence="7" id="KW-1185">Reference proteome</keyword>
<keyword evidence="3 4" id="KW-0413">Isomerase</keyword>
<dbReference type="SUPFAM" id="SSF50891">
    <property type="entry name" value="Cyclophilin-like"/>
    <property type="match status" value="1"/>
</dbReference>
<dbReference type="PANTHER" id="PTHR45625:SF4">
    <property type="entry name" value="PEPTIDYLPROLYL ISOMERASE DOMAIN AND WD REPEAT-CONTAINING PROTEIN 1"/>
    <property type="match status" value="1"/>
</dbReference>
<dbReference type="OrthoDB" id="9807797at2"/>
<evidence type="ECO:0000259" key="5">
    <source>
        <dbReference type="PROSITE" id="PS50072"/>
    </source>
</evidence>
<dbReference type="EC" id="5.2.1.8" evidence="4"/>
<dbReference type="GO" id="GO:0006457">
    <property type="term" value="P:protein folding"/>
    <property type="evidence" value="ECO:0007669"/>
    <property type="project" value="InterPro"/>
</dbReference>
<comment type="caution">
    <text evidence="6">The sequence shown here is derived from an EMBL/GenBank/DDBJ whole genome shotgun (WGS) entry which is preliminary data.</text>
</comment>
<dbReference type="PANTHER" id="PTHR45625">
    <property type="entry name" value="PEPTIDYL-PROLYL CIS-TRANS ISOMERASE-RELATED"/>
    <property type="match status" value="1"/>
</dbReference>
<keyword evidence="2 4" id="KW-0697">Rotamase</keyword>
<accession>A0A401UMR2</accession>
<sequence length="238" mass="26190">MKRMKFLKRVMALFTLVFVVFLGGCTNKEQAKVDSTPPVVEKVEPAKEVKTAIKTEKTAKDKNPLVTIEMENGSIIKVELYPDIAPNTVRNFVSLVQKGYYNGLIFHRVIPGFMIQGGDPNGTGSGGPGYSIAGEFSSNGFENALKHERGVISMARGEDNNSAGSQFFIVVKDSSFLDTKYATFGKVTEGMETADKIVAVETEKKDQTKKDKPIKDQKMKKVTVDTFGVKYGEVEKAK</sequence>
<evidence type="ECO:0000256" key="2">
    <source>
        <dbReference type="ARBA" id="ARBA00023110"/>
    </source>
</evidence>
<dbReference type="InterPro" id="IPR002130">
    <property type="entry name" value="Cyclophilin-type_PPIase_dom"/>
</dbReference>
<comment type="function">
    <text evidence="1 4">PPIases accelerate the folding of proteins. It catalyzes the cis-trans isomerization of proline imidic peptide bonds in oligopeptides.</text>
</comment>
<feature type="signal peptide" evidence="4">
    <location>
        <begin position="1"/>
        <end position="31"/>
    </location>
</feature>
<dbReference type="Gene3D" id="2.40.100.10">
    <property type="entry name" value="Cyclophilin-like"/>
    <property type="match status" value="1"/>
</dbReference>
<feature type="domain" description="PPIase cyclophilin-type" evidence="5">
    <location>
        <begin position="66"/>
        <end position="224"/>
    </location>
</feature>
<comment type="catalytic activity">
    <reaction evidence="4">
        <text>[protein]-peptidylproline (omega=180) = [protein]-peptidylproline (omega=0)</text>
        <dbReference type="Rhea" id="RHEA:16237"/>
        <dbReference type="Rhea" id="RHEA-COMP:10747"/>
        <dbReference type="Rhea" id="RHEA-COMP:10748"/>
        <dbReference type="ChEBI" id="CHEBI:83833"/>
        <dbReference type="ChEBI" id="CHEBI:83834"/>
        <dbReference type="EC" id="5.2.1.8"/>
    </reaction>
</comment>
<evidence type="ECO:0000313" key="7">
    <source>
        <dbReference type="Proteomes" id="UP000287872"/>
    </source>
</evidence>
<dbReference type="InterPro" id="IPR020892">
    <property type="entry name" value="Cyclophilin-type_PPIase_CS"/>
</dbReference>
<evidence type="ECO:0000256" key="4">
    <source>
        <dbReference type="RuleBase" id="RU363019"/>
    </source>
</evidence>
<dbReference type="PROSITE" id="PS00170">
    <property type="entry name" value="CSA_PPIASE_1"/>
    <property type="match status" value="1"/>
</dbReference>
<comment type="similarity">
    <text evidence="4">Belongs to the cyclophilin-type PPIase family.</text>
</comment>
<organism evidence="6 7">
    <name type="scientific">Clostridium tagluense</name>
    <dbReference type="NCBI Taxonomy" id="360422"/>
    <lineage>
        <taxon>Bacteria</taxon>
        <taxon>Bacillati</taxon>
        <taxon>Bacillota</taxon>
        <taxon>Clostridia</taxon>
        <taxon>Eubacteriales</taxon>
        <taxon>Clostridiaceae</taxon>
        <taxon>Clostridium</taxon>
    </lineage>
</organism>
<keyword evidence="4" id="KW-0732">Signal</keyword>
<feature type="chain" id="PRO_5018818220" description="Peptidyl-prolyl cis-trans isomerase" evidence="4">
    <location>
        <begin position="32"/>
        <end position="238"/>
    </location>
</feature>
<dbReference type="GO" id="GO:0003755">
    <property type="term" value="F:peptidyl-prolyl cis-trans isomerase activity"/>
    <property type="evidence" value="ECO:0007669"/>
    <property type="project" value="UniProtKB-UniRule"/>
</dbReference>
<protein>
    <recommendedName>
        <fullName evidence="4">Peptidyl-prolyl cis-trans isomerase</fullName>
        <shortName evidence="4">PPIase</shortName>
        <ecNumber evidence="4">5.2.1.8</ecNumber>
    </recommendedName>
</protein>
<evidence type="ECO:0000256" key="3">
    <source>
        <dbReference type="ARBA" id="ARBA00023235"/>
    </source>
</evidence>
<dbReference type="InterPro" id="IPR029000">
    <property type="entry name" value="Cyclophilin-like_dom_sf"/>
</dbReference>
<name>A0A401UMR2_9CLOT</name>
<dbReference type="CDD" id="cd00317">
    <property type="entry name" value="cyclophilin"/>
    <property type="match status" value="1"/>
</dbReference>
<dbReference type="Proteomes" id="UP000287872">
    <property type="component" value="Unassembled WGS sequence"/>
</dbReference>
<dbReference type="PROSITE" id="PS50072">
    <property type="entry name" value="CSA_PPIASE_2"/>
    <property type="match status" value="1"/>
</dbReference>
<dbReference type="EMBL" id="BHYK01000012">
    <property type="protein sequence ID" value="GCD10801.1"/>
    <property type="molecule type" value="Genomic_DNA"/>
</dbReference>
<dbReference type="PRINTS" id="PR00153">
    <property type="entry name" value="CSAPPISMRASE"/>
</dbReference>
<gene>
    <name evidence="6" type="ORF">Ctaglu_24240</name>
</gene>
<reference evidence="6 7" key="1">
    <citation type="submission" date="2018-11" db="EMBL/GenBank/DDBJ databases">
        <title>Genome sequencing and assembly of Clostridium tagluense strain A121.</title>
        <authorList>
            <person name="Murakami T."/>
            <person name="Segawa T."/>
            <person name="Shcherbakova V.A."/>
            <person name="Mori H."/>
            <person name="Yoshimura Y."/>
        </authorList>
    </citation>
    <scope>NUCLEOTIDE SEQUENCE [LARGE SCALE GENOMIC DNA]</scope>
    <source>
        <strain evidence="6 7">A121</strain>
    </source>
</reference>
<dbReference type="InterPro" id="IPR044666">
    <property type="entry name" value="Cyclophilin_A-like"/>
</dbReference>
<dbReference type="AlphaFoldDB" id="A0A401UMR2"/>
<evidence type="ECO:0000256" key="1">
    <source>
        <dbReference type="ARBA" id="ARBA00002388"/>
    </source>
</evidence>